<gene>
    <name evidence="7" type="ORF">DFH08DRAFT_1050600</name>
</gene>
<dbReference type="SUPFAM" id="SSF48576">
    <property type="entry name" value="Terpenoid synthases"/>
    <property type="match status" value="1"/>
</dbReference>
<dbReference type="InterPro" id="IPR008949">
    <property type="entry name" value="Isoprenoid_synthase_dom_sf"/>
</dbReference>
<comment type="caution">
    <text evidence="7">The sequence shown here is derived from an EMBL/GenBank/DDBJ whole genome shotgun (WGS) entry which is preliminary data.</text>
</comment>
<proteinExistence type="inferred from homology"/>
<evidence type="ECO:0000313" key="8">
    <source>
        <dbReference type="Proteomes" id="UP001218218"/>
    </source>
</evidence>
<keyword evidence="4 6" id="KW-0460">Magnesium</keyword>
<protein>
    <recommendedName>
        <fullName evidence="6">Terpene synthase</fullName>
        <ecNumber evidence="6">4.2.3.-</ecNumber>
    </recommendedName>
</protein>
<dbReference type="EC" id="4.2.3.-" evidence="6"/>
<dbReference type="GO" id="GO:0010333">
    <property type="term" value="F:terpene synthase activity"/>
    <property type="evidence" value="ECO:0007669"/>
    <property type="project" value="InterPro"/>
</dbReference>
<keyword evidence="8" id="KW-1185">Reference proteome</keyword>
<dbReference type="Pfam" id="PF19086">
    <property type="entry name" value="Terpene_syn_C_2"/>
    <property type="match status" value="1"/>
</dbReference>
<keyword evidence="3 6" id="KW-0479">Metal-binding</keyword>
<dbReference type="Proteomes" id="UP001218218">
    <property type="component" value="Unassembled WGS sequence"/>
</dbReference>
<comment type="similarity">
    <text evidence="2 6">Belongs to the terpene synthase family.</text>
</comment>
<organism evidence="7 8">
    <name type="scientific">Mycena albidolilacea</name>
    <dbReference type="NCBI Taxonomy" id="1033008"/>
    <lineage>
        <taxon>Eukaryota</taxon>
        <taxon>Fungi</taxon>
        <taxon>Dikarya</taxon>
        <taxon>Basidiomycota</taxon>
        <taxon>Agaricomycotina</taxon>
        <taxon>Agaricomycetes</taxon>
        <taxon>Agaricomycetidae</taxon>
        <taxon>Agaricales</taxon>
        <taxon>Marasmiineae</taxon>
        <taxon>Mycenaceae</taxon>
        <taxon>Mycena</taxon>
    </lineage>
</organism>
<evidence type="ECO:0000256" key="1">
    <source>
        <dbReference type="ARBA" id="ARBA00001946"/>
    </source>
</evidence>
<name>A0AAD7EBS0_9AGAR</name>
<evidence type="ECO:0000256" key="4">
    <source>
        <dbReference type="ARBA" id="ARBA00022842"/>
    </source>
</evidence>
<dbReference type="SFLD" id="SFLDS00005">
    <property type="entry name" value="Isoprenoid_Synthase_Type_I"/>
    <property type="match status" value="1"/>
</dbReference>
<dbReference type="GO" id="GO:0008299">
    <property type="term" value="P:isoprenoid biosynthetic process"/>
    <property type="evidence" value="ECO:0007669"/>
    <property type="project" value="UniProtKB-ARBA"/>
</dbReference>
<dbReference type="AlphaFoldDB" id="A0AAD7EBS0"/>
<reference evidence="7" key="1">
    <citation type="submission" date="2023-03" db="EMBL/GenBank/DDBJ databases">
        <title>Massive genome expansion in bonnet fungi (Mycena s.s.) driven by repeated elements and novel gene families across ecological guilds.</title>
        <authorList>
            <consortium name="Lawrence Berkeley National Laboratory"/>
            <person name="Harder C.B."/>
            <person name="Miyauchi S."/>
            <person name="Viragh M."/>
            <person name="Kuo A."/>
            <person name="Thoen E."/>
            <person name="Andreopoulos B."/>
            <person name="Lu D."/>
            <person name="Skrede I."/>
            <person name="Drula E."/>
            <person name="Henrissat B."/>
            <person name="Morin E."/>
            <person name="Kohler A."/>
            <person name="Barry K."/>
            <person name="LaButti K."/>
            <person name="Morin E."/>
            <person name="Salamov A."/>
            <person name="Lipzen A."/>
            <person name="Mereny Z."/>
            <person name="Hegedus B."/>
            <person name="Baldrian P."/>
            <person name="Stursova M."/>
            <person name="Weitz H."/>
            <person name="Taylor A."/>
            <person name="Grigoriev I.V."/>
            <person name="Nagy L.G."/>
            <person name="Martin F."/>
            <person name="Kauserud H."/>
        </authorList>
    </citation>
    <scope>NUCLEOTIDE SEQUENCE</scope>
    <source>
        <strain evidence="7">CBHHK002</strain>
    </source>
</reference>
<evidence type="ECO:0000256" key="2">
    <source>
        <dbReference type="ARBA" id="ARBA00006333"/>
    </source>
</evidence>
<keyword evidence="5 6" id="KW-0456">Lyase</keyword>
<comment type="cofactor">
    <cofactor evidence="1 6">
        <name>Mg(2+)</name>
        <dbReference type="ChEBI" id="CHEBI:18420"/>
    </cofactor>
</comment>
<evidence type="ECO:0000256" key="5">
    <source>
        <dbReference type="ARBA" id="ARBA00023239"/>
    </source>
</evidence>
<dbReference type="EMBL" id="JARIHO010000084">
    <property type="protein sequence ID" value="KAJ7308746.1"/>
    <property type="molecule type" value="Genomic_DNA"/>
</dbReference>
<dbReference type="Gene3D" id="1.10.600.10">
    <property type="entry name" value="Farnesyl Diphosphate Synthase"/>
    <property type="match status" value="1"/>
</dbReference>
<evidence type="ECO:0000313" key="7">
    <source>
        <dbReference type="EMBL" id="KAJ7308746.1"/>
    </source>
</evidence>
<dbReference type="InterPro" id="IPR034686">
    <property type="entry name" value="Terpene_cyclase-like_2"/>
</dbReference>
<dbReference type="SFLD" id="SFLDG01020">
    <property type="entry name" value="Terpene_Cyclase_Like_2"/>
    <property type="match status" value="1"/>
</dbReference>
<evidence type="ECO:0000256" key="3">
    <source>
        <dbReference type="ARBA" id="ARBA00022723"/>
    </source>
</evidence>
<dbReference type="GO" id="GO:0046872">
    <property type="term" value="F:metal ion binding"/>
    <property type="evidence" value="ECO:0007669"/>
    <property type="project" value="UniProtKB-KW"/>
</dbReference>
<sequence length="352" mass="40022">MVKLGSHDYVQTLRGQTLRFPNLDLPMKDWPKGVSLHYEDLRMVQHTELKKLLGEGKGYDIRVSTDCPYLAATWFPKASWDGLRLASQVATFLFLWDDDTDNPELTDLPDDLAASNRFRKETRKQFDRYLANEPLLGEPTDSCLHPALRSFVPIGEAVAFRMTGDQRAQVSVEVHKYIDACEVEQLSELSGRAPTIEAYLQCRMGASAAGFLLACLEYIVGIDLGDTIRKDEYVKEVFDATVCIIAIMNDLFSLRKELRYPFYNNAVAVLYHQHQDLQTAVDETFNIILRSIEKLEEAANLALDRYPERREDLVTWIDGCKSMCAGNVTWSLHISRYALEINALNGATEIRI</sequence>
<accession>A0AAD7EBS0</accession>
<evidence type="ECO:0000256" key="6">
    <source>
        <dbReference type="RuleBase" id="RU366034"/>
    </source>
</evidence>
<dbReference type="PANTHER" id="PTHR35201">
    <property type="entry name" value="TERPENE SYNTHASE"/>
    <property type="match status" value="1"/>
</dbReference>
<dbReference type="PANTHER" id="PTHR35201:SF4">
    <property type="entry name" value="BETA-PINACENE SYNTHASE-RELATED"/>
    <property type="match status" value="1"/>
</dbReference>